<feature type="region of interest" description="Disordered" evidence="1">
    <location>
        <begin position="1"/>
        <end position="30"/>
    </location>
</feature>
<proteinExistence type="predicted"/>
<keyword evidence="3" id="KW-1185">Reference proteome</keyword>
<reference evidence="2 3" key="1">
    <citation type="submission" date="2019-10" db="EMBL/GenBank/DDBJ databases">
        <title>Assembly and Annotation for the nematode Trichostrongylus colubriformis.</title>
        <authorList>
            <person name="Martin J."/>
        </authorList>
    </citation>
    <scope>NUCLEOTIDE SEQUENCE [LARGE SCALE GENOMIC DNA]</scope>
    <source>
        <strain evidence="2">G859</strain>
        <tissue evidence="2">Whole worm</tissue>
    </source>
</reference>
<evidence type="ECO:0000256" key="1">
    <source>
        <dbReference type="SAM" id="MobiDB-lite"/>
    </source>
</evidence>
<gene>
    <name evidence="2" type="ORF">GCK32_001861</name>
</gene>
<comment type="caution">
    <text evidence="2">The sequence shown here is derived from an EMBL/GenBank/DDBJ whole genome shotgun (WGS) entry which is preliminary data.</text>
</comment>
<evidence type="ECO:0000313" key="3">
    <source>
        <dbReference type="Proteomes" id="UP001331761"/>
    </source>
</evidence>
<name>A0AAN8FEI9_TRICO</name>
<organism evidence="2 3">
    <name type="scientific">Trichostrongylus colubriformis</name>
    <name type="common">Black scour worm</name>
    <dbReference type="NCBI Taxonomy" id="6319"/>
    <lineage>
        <taxon>Eukaryota</taxon>
        <taxon>Metazoa</taxon>
        <taxon>Ecdysozoa</taxon>
        <taxon>Nematoda</taxon>
        <taxon>Chromadorea</taxon>
        <taxon>Rhabditida</taxon>
        <taxon>Rhabditina</taxon>
        <taxon>Rhabditomorpha</taxon>
        <taxon>Strongyloidea</taxon>
        <taxon>Trichostrongylidae</taxon>
        <taxon>Trichostrongylus</taxon>
    </lineage>
</organism>
<dbReference type="EMBL" id="WIXE01010898">
    <property type="protein sequence ID" value="KAK5977212.1"/>
    <property type="molecule type" value="Genomic_DNA"/>
</dbReference>
<dbReference type="AlphaFoldDB" id="A0AAN8FEI9"/>
<evidence type="ECO:0000313" key="2">
    <source>
        <dbReference type="EMBL" id="KAK5977212.1"/>
    </source>
</evidence>
<dbReference type="Proteomes" id="UP001331761">
    <property type="component" value="Unassembled WGS sequence"/>
</dbReference>
<protein>
    <submittedName>
        <fullName evidence="2">Uncharacterized protein</fullName>
    </submittedName>
</protein>
<sequence>MRGVQRNRGSPVDGPPYSLEGPQIHKGDRGPCSCPWEFLQKRIADSKDSPVSPCGYRPRLARHVRVGIRPRRSMSGPPSASVRVSVVRVECMPRPCGCRSASVRALMRLSDRAPRLSTSVCAHPSVRCPSVSP</sequence>
<accession>A0AAN8FEI9</accession>